<protein>
    <submittedName>
        <fullName evidence="5">23S rRNA (Pseudouridine(1915)-N(3))-methyltransferase</fullName>
        <ecNumber evidence="5">2.1.1.177</ecNumber>
    </submittedName>
</protein>
<evidence type="ECO:0000256" key="2">
    <source>
        <dbReference type="ARBA" id="ARBA00022679"/>
    </source>
</evidence>
<dbReference type="AlphaFoldDB" id="A0A3B0SYJ9"/>
<keyword evidence="2 5" id="KW-0808">Transferase</keyword>
<dbReference type="InterPro" id="IPR029026">
    <property type="entry name" value="tRNA_m1G_MTases_N"/>
</dbReference>
<dbReference type="CDD" id="cd18081">
    <property type="entry name" value="RlmH-like"/>
    <property type="match status" value="1"/>
</dbReference>
<name>A0A3B0SYJ9_9ZZZZ</name>
<evidence type="ECO:0000256" key="4">
    <source>
        <dbReference type="ARBA" id="ARBA00038303"/>
    </source>
</evidence>
<feature type="non-terminal residue" evidence="5">
    <location>
        <position position="1"/>
    </location>
</feature>
<dbReference type="Gene3D" id="3.40.1280.10">
    <property type="match status" value="1"/>
</dbReference>
<dbReference type="Pfam" id="PF02590">
    <property type="entry name" value="SPOUT_MTase"/>
    <property type="match status" value="1"/>
</dbReference>
<dbReference type="InterPro" id="IPR003742">
    <property type="entry name" value="RlmH-like"/>
</dbReference>
<dbReference type="EC" id="2.1.1.177" evidence="5"/>
<proteinExistence type="inferred from homology"/>
<keyword evidence="3" id="KW-0949">S-adenosyl-L-methionine</keyword>
<dbReference type="EMBL" id="UOEH01000504">
    <property type="protein sequence ID" value="VAW06157.1"/>
    <property type="molecule type" value="Genomic_DNA"/>
</dbReference>
<gene>
    <name evidence="5" type="ORF">MNBD_ALPHA05-1768</name>
</gene>
<organism evidence="5">
    <name type="scientific">hydrothermal vent metagenome</name>
    <dbReference type="NCBI Taxonomy" id="652676"/>
    <lineage>
        <taxon>unclassified sequences</taxon>
        <taxon>metagenomes</taxon>
        <taxon>ecological metagenomes</taxon>
    </lineage>
</organism>
<dbReference type="PANTHER" id="PTHR33603:SF1">
    <property type="entry name" value="RIBOSOMAL RNA LARGE SUBUNIT METHYLTRANSFERASE H"/>
    <property type="match status" value="1"/>
</dbReference>
<dbReference type="GO" id="GO:0008168">
    <property type="term" value="F:methyltransferase activity"/>
    <property type="evidence" value="ECO:0007669"/>
    <property type="project" value="UniProtKB-KW"/>
</dbReference>
<sequence length="142" mass="15420">LACDYQDRAAAIARNIGFSGPDILEFETPAKLKGAKRRAREGAMLYGAAPPGSVLIRLDERGRNYSSEALAEMLARQRDDGAGAAAFLIGGADGHDQSITDRAALSLCFGVATWPHMLVRVMLMEQLYRAMTILTGHPYHRS</sequence>
<evidence type="ECO:0000256" key="3">
    <source>
        <dbReference type="ARBA" id="ARBA00022691"/>
    </source>
</evidence>
<accession>A0A3B0SYJ9</accession>
<dbReference type="GO" id="GO:0032259">
    <property type="term" value="P:methylation"/>
    <property type="evidence" value="ECO:0007669"/>
    <property type="project" value="UniProtKB-KW"/>
</dbReference>
<dbReference type="HAMAP" id="MF_00658">
    <property type="entry name" value="23SrRNA_methyltr_H"/>
    <property type="match status" value="1"/>
</dbReference>
<keyword evidence="1 5" id="KW-0489">Methyltransferase</keyword>
<evidence type="ECO:0000313" key="5">
    <source>
        <dbReference type="EMBL" id="VAW06157.1"/>
    </source>
</evidence>
<dbReference type="PANTHER" id="PTHR33603">
    <property type="entry name" value="METHYLTRANSFERASE"/>
    <property type="match status" value="1"/>
</dbReference>
<dbReference type="SUPFAM" id="SSF75217">
    <property type="entry name" value="alpha/beta knot"/>
    <property type="match status" value="1"/>
</dbReference>
<reference evidence="5" key="1">
    <citation type="submission" date="2018-06" db="EMBL/GenBank/DDBJ databases">
        <authorList>
            <person name="Zhirakovskaya E."/>
        </authorList>
    </citation>
    <scope>NUCLEOTIDE SEQUENCE</scope>
</reference>
<dbReference type="InterPro" id="IPR029028">
    <property type="entry name" value="Alpha/beta_knot_MTases"/>
</dbReference>
<comment type="similarity">
    <text evidence="4">Belongs to the RNA methyltransferase RlmH family.</text>
</comment>
<evidence type="ECO:0000256" key="1">
    <source>
        <dbReference type="ARBA" id="ARBA00022603"/>
    </source>
</evidence>
<dbReference type="GO" id="GO:0006364">
    <property type="term" value="P:rRNA processing"/>
    <property type="evidence" value="ECO:0007669"/>
    <property type="project" value="InterPro"/>
</dbReference>